<dbReference type="CDD" id="cd07999">
    <property type="entry name" value="GH7_CBH_EG"/>
    <property type="match status" value="1"/>
</dbReference>
<keyword evidence="16" id="KW-1185">Reference proteome</keyword>
<evidence type="ECO:0000256" key="6">
    <source>
        <dbReference type="ARBA" id="ARBA00023001"/>
    </source>
</evidence>
<dbReference type="PROSITE" id="PS51164">
    <property type="entry name" value="CBM1_2"/>
    <property type="match status" value="1"/>
</dbReference>
<evidence type="ECO:0000256" key="12">
    <source>
        <dbReference type="SAM" id="MobiDB-lite"/>
    </source>
</evidence>
<reference evidence="15 16" key="1">
    <citation type="journal article" date="2024" name="Science">
        <title>Giant polyketide synthase enzymes in the biosynthesis of giant marine polyether toxins.</title>
        <authorList>
            <person name="Fallon T.R."/>
            <person name="Shende V.V."/>
            <person name="Wierzbicki I.H."/>
            <person name="Pendleton A.L."/>
            <person name="Watervoot N.F."/>
            <person name="Auber R.P."/>
            <person name="Gonzalez D.J."/>
            <person name="Wisecaver J.H."/>
            <person name="Moore B.S."/>
        </authorList>
    </citation>
    <scope>NUCLEOTIDE SEQUENCE [LARGE SCALE GENOMIC DNA]</scope>
    <source>
        <strain evidence="15 16">12B1</strain>
    </source>
</reference>
<feature type="region of interest" description="Disordered" evidence="12">
    <location>
        <begin position="418"/>
        <end position="437"/>
    </location>
</feature>
<dbReference type="Pfam" id="PF00734">
    <property type="entry name" value="CBM_1"/>
    <property type="match status" value="1"/>
</dbReference>
<keyword evidence="6" id="KW-0136">Cellulose degradation</keyword>
<keyword evidence="9" id="KW-0119">Carbohydrate metabolism</keyword>
<evidence type="ECO:0000256" key="7">
    <source>
        <dbReference type="ARBA" id="ARBA00023157"/>
    </source>
</evidence>
<dbReference type="EMBL" id="JBGBPQ010000014">
    <property type="protein sequence ID" value="KAL1511126.1"/>
    <property type="molecule type" value="Genomic_DNA"/>
</dbReference>
<evidence type="ECO:0000259" key="14">
    <source>
        <dbReference type="PROSITE" id="PS51164"/>
    </source>
</evidence>
<organism evidence="15 16">
    <name type="scientific">Prymnesium parvum</name>
    <name type="common">Toxic golden alga</name>
    <dbReference type="NCBI Taxonomy" id="97485"/>
    <lineage>
        <taxon>Eukaryota</taxon>
        <taxon>Haptista</taxon>
        <taxon>Haptophyta</taxon>
        <taxon>Prymnesiophyceae</taxon>
        <taxon>Prymnesiales</taxon>
        <taxon>Prymnesiaceae</taxon>
        <taxon>Prymnesium</taxon>
    </lineage>
</organism>
<evidence type="ECO:0000256" key="3">
    <source>
        <dbReference type="ARBA" id="ARBA00012601"/>
    </source>
</evidence>
<keyword evidence="4 13" id="KW-0732">Signal</keyword>
<dbReference type="GO" id="GO:0030245">
    <property type="term" value="P:cellulose catabolic process"/>
    <property type="evidence" value="ECO:0007669"/>
    <property type="project" value="UniProtKB-KW"/>
</dbReference>
<proteinExistence type="inferred from homology"/>
<feature type="compositionally biased region" description="Pro residues" evidence="12">
    <location>
        <begin position="465"/>
        <end position="482"/>
    </location>
</feature>
<dbReference type="Proteomes" id="UP001515480">
    <property type="component" value="Unassembled WGS sequence"/>
</dbReference>
<dbReference type="GO" id="GO:0030248">
    <property type="term" value="F:cellulose binding"/>
    <property type="evidence" value="ECO:0007669"/>
    <property type="project" value="InterPro"/>
</dbReference>
<evidence type="ECO:0000256" key="13">
    <source>
        <dbReference type="SAM" id="SignalP"/>
    </source>
</evidence>
<dbReference type="PANTHER" id="PTHR33753">
    <property type="entry name" value="1,4-BETA-D-GLUCAN CELLOBIOHYDROLASE B"/>
    <property type="match status" value="1"/>
</dbReference>
<comment type="caution">
    <text evidence="15">The sequence shown here is derived from an EMBL/GenBank/DDBJ whole genome shotgun (WGS) entry which is preliminary data.</text>
</comment>
<evidence type="ECO:0000256" key="1">
    <source>
        <dbReference type="ARBA" id="ARBA00000966"/>
    </source>
</evidence>
<sequence>MLCSAHRSLCVALLLLSLAREAASQKVGTNVKEEHPPLLVYECTLEAGCEAKQRSVVIDANWRWVHEAGEGKYANCYDGTAWSKTLCPDVASCAANCAVEGISAQKGYKETYGVSTSGASLNLKLVMPGNVGSRLYLLEDEETYQLFQLNNREFSFEVDASATPCGVNGALYFVQMDADGGKAKYATNEAGAKYGTGYCDAQCPHDAKFINGEPNILDWAPIPQAPDSARGRYGSCCVEMDVWEANSLATAYTAHSCAVHSQTRCDGAACGDDWKGQRYDGVCDKDGCDVQPYRLGNRSFYGPSAAAAIDSTRPFTVVTQFVTADGTDGGALSQIRRHYWQDGVRVDAAAVEVGGGRYDGISAEYCAAEAAAFGGNGTFAARGGMGSMGAANDAGMVLVLSLWDDPLSHMLWLDSTQPANSTKPGATRGPCALNSGDPKVIERSSRWEVTYSNIKFGEIGSTDKPFPPSPPSPPAPPPSPPPPLCAKGWTQCGGKTYRGPTCCEEGFHCVANNPYFSECSPNGQPSAAAVGQSTPRAAPSLARGGEARAFEPVFATFTRHSKVAINVE</sequence>
<keyword evidence="7" id="KW-1015">Disulfide bond</keyword>
<keyword evidence="10" id="KW-0326">Glycosidase</keyword>
<dbReference type="InterPro" id="IPR037019">
    <property type="entry name" value="Glyco_hydro_7_sf"/>
</dbReference>
<feature type="signal peptide" evidence="13">
    <location>
        <begin position="1"/>
        <end position="24"/>
    </location>
</feature>
<accession>A0AB34J1U4</accession>
<feature type="chain" id="PRO_5044217550" description="cellulase" evidence="13">
    <location>
        <begin position="25"/>
        <end position="568"/>
    </location>
</feature>
<evidence type="ECO:0000256" key="10">
    <source>
        <dbReference type="ARBA" id="ARBA00023295"/>
    </source>
</evidence>
<keyword evidence="11" id="KW-0624">Polysaccharide degradation</keyword>
<dbReference type="SUPFAM" id="SSF57180">
    <property type="entry name" value="Cellulose-binding domain"/>
    <property type="match status" value="1"/>
</dbReference>
<dbReference type="AlphaFoldDB" id="A0AB34J1U4"/>
<feature type="compositionally biased region" description="Polar residues" evidence="12">
    <location>
        <begin position="521"/>
        <end position="535"/>
    </location>
</feature>
<dbReference type="GO" id="GO:0008810">
    <property type="term" value="F:cellulase activity"/>
    <property type="evidence" value="ECO:0007669"/>
    <property type="project" value="UniProtKB-EC"/>
</dbReference>
<evidence type="ECO:0000256" key="11">
    <source>
        <dbReference type="ARBA" id="ARBA00023326"/>
    </source>
</evidence>
<feature type="domain" description="CBM1" evidence="14">
    <location>
        <begin position="484"/>
        <end position="520"/>
    </location>
</feature>
<evidence type="ECO:0000256" key="5">
    <source>
        <dbReference type="ARBA" id="ARBA00022801"/>
    </source>
</evidence>
<evidence type="ECO:0000256" key="2">
    <source>
        <dbReference type="ARBA" id="ARBA00006044"/>
    </source>
</evidence>
<evidence type="ECO:0000256" key="4">
    <source>
        <dbReference type="ARBA" id="ARBA00022729"/>
    </source>
</evidence>
<feature type="region of interest" description="Disordered" evidence="12">
    <location>
        <begin position="458"/>
        <end position="482"/>
    </location>
</feature>
<dbReference type="PRINTS" id="PR00734">
    <property type="entry name" value="GLHYDRLASE7"/>
</dbReference>
<evidence type="ECO:0000256" key="8">
    <source>
        <dbReference type="ARBA" id="ARBA00023180"/>
    </source>
</evidence>
<dbReference type="InterPro" id="IPR001722">
    <property type="entry name" value="Glyco_hydro_7"/>
</dbReference>
<dbReference type="SMART" id="SM00236">
    <property type="entry name" value="fCBD"/>
    <property type="match status" value="1"/>
</dbReference>
<evidence type="ECO:0000256" key="9">
    <source>
        <dbReference type="ARBA" id="ARBA00023277"/>
    </source>
</evidence>
<protein>
    <recommendedName>
        <fullName evidence="3">cellulase</fullName>
        <ecNumber evidence="3">3.2.1.4</ecNumber>
    </recommendedName>
</protein>
<gene>
    <name evidence="15" type="ORF">AB1Y20_005946</name>
</gene>
<dbReference type="GO" id="GO:0005576">
    <property type="term" value="C:extracellular region"/>
    <property type="evidence" value="ECO:0007669"/>
    <property type="project" value="InterPro"/>
</dbReference>
<dbReference type="InterPro" id="IPR035971">
    <property type="entry name" value="CBD_sf"/>
</dbReference>
<dbReference type="InterPro" id="IPR013320">
    <property type="entry name" value="ConA-like_dom_sf"/>
</dbReference>
<dbReference type="InterPro" id="IPR000254">
    <property type="entry name" value="CBD"/>
</dbReference>
<evidence type="ECO:0000313" key="15">
    <source>
        <dbReference type="EMBL" id="KAL1511126.1"/>
    </source>
</evidence>
<dbReference type="SUPFAM" id="SSF49899">
    <property type="entry name" value="Concanavalin A-like lectins/glucanases"/>
    <property type="match status" value="1"/>
</dbReference>
<comment type="similarity">
    <text evidence="2">Belongs to the glycosyl hydrolase 7 (cellulase C) family.</text>
</comment>
<dbReference type="Gene3D" id="2.70.100.10">
    <property type="entry name" value="Glycoside hydrolase, family 7, domain"/>
    <property type="match status" value="1"/>
</dbReference>
<name>A0AB34J1U4_PRYPA</name>
<keyword evidence="5" id="KW-0378">Hydrolase</keyword>
<dbReference type="EC" id="3.2.1.4" evidence="3"/>
<evidence type="ECO:0000313" key="16">
    <source>
        <dbReference type="Proteomes" id="UP001515480"/>
    </source>
</evidence>
<dbReference type="PANTHER" id="PTHR33753:SF1">
    <property type="entry name" value="ENDO-BETA-1,4-GLUCANASE CELB"/>
    <property type="match status" value="1"/>
</dbReference>
<comment type="catalytic activity">
    <reaction evidence="1">
        <text>Endohydrolysis of (1-&gt;4)-beta-D-glucosidic linkages in cellulose, lichenin and cereal beta-D-glucans.</text>
        <dbReference type="EC" id="3.2.1.4"/>
    </reaction>
</comment>
<dbReference type="Pfam" id="PF00840">
    <property type="entry name" value="Glyco_hydro_7"/>
    <property type="match status" value="1"/>
</dbReference>
<keyword evidence="8" id="KW-0325">Glycoprotein</keyword>
<feature type="region of interest" description="Disordered" evidence="12">
    <location>
        <begin position="521"/>
        <end position="543"/>
    </location>
</feature>